<dbReference type="Proteomes" id="UP001222800">
    <property type="component" value="Chromosome"/>
</dbReference>
<dbReference type="EMBL" id="CP120733">
    <property type="protein sequence ID" value="WFD11283.1"/>
    <property type="molecule type" value="Genomic_DNA"/>
</dbReference>
<dbReference type="SMART" id="SM00260">
    <property type="entry name" value="CheW"/>
    <property type="match status" value="1"/>
</dbReference>
<dbReference type="SUPFAM" id="SSF50341">
    <property type="entry name" value="CheW-like"/>
    <property type="match status" value="1"/>
</dbReference>
<organism evidence="2 3">
    <name type="scientific">Tepidibacter hydrothermalis</name>
    <dbReference type="NCBI Taxonomy" id="3036126"/>
    <lineage>
        <taxon>Bacteria</taxon>
        <taxon>Bacillati</taxon>
        <taxon>Bacillota</taxon>
        <taxon>Clostridia</taxon>
        <taxon>Peptostreptococcales</taxon>
        <taxon>Peptostreptococcaceae</taxon>
        <taxon>Tepidibacter</taxon>
    </lineage>
</organism>
<name>A0ABY8EEA6_9FIRM</name>
<evidence type="ECO:0000259" key="1">
    <source>
        <dbReference type="PROSITE" id="PS50851"/>
    </source>
</evidence>
<dbReference type="PANTHER" id="PTHR22617:SF23">
    <property type="entry name" value="CHEMOTAXIS PROTEIN CHEW"/>
    <property type="match status" value="1"/>
</dbReference>
<sequence>MEKCNEKGRFEITEILEFVISEDDSNQRYAIEIGYVNEVYSIKNVTMLPCTPAFIVGIMNFRGKIISVIDIRNFLGFTMKKVHEDKVKKVIVVNCDEIEVGIAVDGILGCRDIVLSEIQKNVLTITNFNTNYFKGITKERSIVLNIKNIMMDEKIIVNEDVI</sequence>
<dbReference type="Gene3D" id="2.30.30.40">
    <property type="entry name" value="SH3 Domains"/>
    <property type="match status" value="1"/>
</dbReference>
<reference evidence="2 3" key="1">
    <citation type="submission" date="2023-03" db="EMBL/GenBank/DDBJ databases">
        <title>Complete genome sequence of Tepidibacter sp. SWIR-1, isolated from a deep-sea hydrothermal vent.</title>
        <authorList>
            <person name="Li X."/>
        </authorList>
    </citation>
    <scope>NUCLEOTIDE SEQUENCE [LARGE SCALE GENOMIC DNA]</scope>
    <source>
        <strain evidence="2 3">SWIR-1</strain>
    </source>
</reference>
<protein>
    <submittedName>
        <fullName evidence="2">Chemotaxis protein CheW</fullName>
    </submittedName>
</protein>
<evidence type="ECO:0000313" key="2">
    <source>
        <dbReference type="EMBL" id="WFD11283.1"/>
    </source>
</evidence>
<dbReference type="Gene3D" id="2.40.50.180">
    <property type="entry name" value="CheA-289, Domain 4"/>
    <property type="match status" value="1"/>
</dbReference>
<dbReference type="InterPro" id="IPR036061">
    <property type="entry name" value="CheW-like_dom_sf"/>
</dbReference>
<dbReference type="InterPro" id="IPR002545">
    <property type="entry name" value="CheW-lke_dom"/>
</dbReference>
<dbReference type="RefSeq" id="WP_277733306.1">
    <property type="nucleotide sequence ID" value="NZ_CP120733.1"/>
</dbReference>
<keyword evidence="3" id="KW-1185">Reference proteome</keyword>
<dbReference type="InterPro" id="IPR039315">
    <property type="entry name" value="CheW"/>
</dbReference>
<accession>A0ABY8EEA6</accession>
<dbReference type="PROSITE" id="PS50851">
    <property type="entry name" value="CHEW"/>
    <property type="match status" value="1"/>
</dbReference>
<dbReference type="Pfam" id="PF01584">
    <property type="entry name" value="CheW"/>
    <property type="match status" value="1"/>
</dbReference>
<proteinExistence type="predicted"/>
<dbReference type="PANTHER" id="PTHR22617">
    <property type="entry name" value="CHEMOTAXIS SENSOR HISTIDINE KINASE-RELATED"/>
    <property type="match status" value="1"/>
</dbReference>
<feature type="domain" description="CheW-like" evidence="1">
    <location>
        <begin position="12"/>
        <end position="162"/>
    </location>
</feature>
<gene>
    <name evidence="2" type="ORF">P4S50_04185</name>
</gene>
<evidence type="ECO:0000313" key="3">
    <source>
        <dbReference type="Proteomes" id="UP001222800"/>
    </source>
</evidence>